<dbReference type="InterPro" id="IPR012327">
    <property type="entry name" value="MeTrfase_D12"/>
</dbReference>
<keyword evidence="2 6" id="KW-0489">Methyltransferase</keyword>
<dbReference type="GO" id="GO:0032259">
    <property type="term" value="P:methylation"/>
    <property type="evidence" value="ECO:0007669"/>
    <property type="project" value="UniProtKB-KW"/>
</dbReference>
<accession>A0ABT4LPR8</accession>
<evidence type="ECO:0000256" key="5">
    <source>
        <dbReference type="ARBA" id="ARBA00047942"/>
    </source>
</evidence>
<evidence type="ECO:0000256" key="4">
    <source>
        <dbReference type="ARBA" id="ARBA00022691"/>
    </source>
</evidence>
<dbReference type="Pfam" id="PF02086">
    <property type="entry name" value="MethyltransfD12"/>
    <property type="match status" value="1"/>
</dbReference>
<dbReference type="EMBL" id="JAPWGY010000020">
    <property type="protein sequence ID" value="MCZ4283132.1"/>
    <property type="molecule type" value="Genomic_DNA"/>
</dbReference>
<evidence type="ECO:0000313" key="7">
    <source>
        <dbReference type="Proteomes" id="UP001069802"/>
    </source>
</evidence>
<evidence type="ECO:0000256" key="1">
    <source>
        <dbReference type="ARBA" id="ARBA00011900"/>
    </source>
</evidence>
<organism evidence="6 7">
    <name type="scientific">Kiloniella laminariae</name>
    <dbReference type="NCBI Taxonomy" id="454162"/>
    <lineage>
        <taxon>Bacteria</taxon>
        <taxon>Pseudomonadati</taxon>
        <taxon>Pseudomonadota</taxon>
        <taxon>Alphaproteobacteria</taxon>
        <taxon>Rhodospirillales</taxon>
        <taxon>Kiloniellaceae</taxon>
        <taxon>Kiloniella</taxon>
    </lineage>
</organism>
<dbReference type="Proteomes" id="UP001069802">
    <property type="component" value="Unassembled WGS sequence"/>
</dbReference>
<dbReference type="RefSeq" id="WP_269425251.1">
    <property type="nucleotide sequence ID" value="NZ_JAPWGY010000020.1"/>
</dbReference>
<keyword evidence="3" id="KW-0808">Transferase</keyword>
<dbReference type="SUPFAM" id="SSF53335">
    <property type="entry name" value="S-adenosyl-L-methionine-dependent methyltransferases"/>
    <property type="match status" value="1"/>
</dbReference>
<evidence type="ECO:0000313" key="6">
    <source>
        <dbReference type="EMBL" id="MCZ4283132.1"/>
    </source>
</evidence>
<comment type="caution">
    <text evidence="6">The sequence shown here is derived from an EMBL/GenBank/DDBJ whole genome shotgun (WGS) entry which is preliminary data.</text>
</comment>
<gene>
    <name evidence="6" type="ORF">O4H49_20275</name>
</gene>
<sequence>MSYPGGKGGAGVYQKIINIMPPHKTYIEGFLGSGIILKTKKPAQKNIGLDLSDTVVNQDWDAQIFQVNTIEWLSKYQWQGNELVYLDPPYVLSTRTNKKIYEHEMTDKDHLDLLRVIKKIPAKIIISGYWSELYATELGNWNNFQFQAMTRGGQRTETVWYNYDKPTRLHDYSFLGENFTERQRITRKKKRWIERLSKMDDHEKYALLDVIDTAFGNQI</sequence>
<dbReference type="PANTHER" id="PTHR30481:SF4">
    <property type="entry name" value="SITE-SPECIFIC DNA-METHYLTRANSFERASE (ADENINE-SPECIFIC)"/>
    <property type="match status" value="1"/>
</dbReference>
<keyword evidence="4" id="KW-0949">S-adenosyl-L-methionine</keyword>
<dbReference type="Gene3D" id="3.40.50.150">
    <property type="entry name" value="Vaccinia Virus protein VP39"/>
    <property type="match status" value="1"/>
</dbReference>
<comment type="catalytic activity">
    <reaction evidence="5">
        <text>a 2'-deoxyadenosine in DNA + S-adenosyl-L-methionine = an N(6)-methyl-2'-deoxyadenosine in DNA + S-adenosyl-L-homocysteine + H(+)</text>
        <dbReference type="Rhea" id="RHEA:15197"/>
        <dbReference type="Rhea" id="RHEA-COMP:12418"/>
        <dbReference type="Rhea" id="RHEA-COMP:12419"/>
        <dbReference type="ChEBI" id="CHEBI:15378"/>
        <dbReference type="ChEBI" id="CHEBI:57856"/>
        <dbReference type="ChEBI" id="CHEBI:59789"/>
        <dbReference type="ChEBI" id="CHEBI:90615"/>
        <dbReference type="ChEBI" id="CHEBI:90616"/>
        <dbReference type="EC" id="2.1.1.72"/>
    </reaction>
</comment>
<dbReference type="PANTHER" id="PTHR30481">
    <property type="entry name" value="DNA ADENINE METHYLASE"/>
    <property type="match status" value="1"/>
</dbReference>
<dbReference type="InterPro" id="IPR002052">
    <property type="entry name" value="DNA_methylase_N6_adenine_CS"/>
</dbReference>
<dbReference type="GO" id="GO:0008168">
    <property type="term" value="F:methyltransferase activity"/>
    <property type="evidence" value="ECO:0007669"/>
    <property type="project" value="UniProtKB-KW"/>
</dbReference>
<proteinExistence type="predicted"/>
<dbReference type="PROSITE" id="PS00092">
    <property type="entry name" value="N6_MTASE"/>
    <property type="match status" value="1"/>
</dbReference>
<name>A0ABT4LPR8_9PROT</name>
<keyword evidence="7" id="KW-1185">Reference proteome</keyword>
<protein>
    <recommendedName>
        <fullName evidence="1">site-specific DNA-methyltransferase (adenine-specific)</fullName>
        <ecNumber evidence="1">2.1.1.72</ecNumber>
    </recommendedName>
</protein>
<evidence type="ECO:0000256" key="3">
    <source>
        <dbReference type="ARBA" id="ARBA00022679"/>
    </source>
</evidence>
<reference evidence="6" key="1">
    <citation type="submission" date="2022-12" db="EMBL/GenBank/DDBJ databases">
        <title>Bacterial isolates from different developmental stages of Nematostella vectensis.</title>
        <authorList>
            <person name="Fraune S."/>
        </authorList>
    </citation>
    <scope>NUCLEOTIDE SEQUENCE</scope>
    <source>
        <strain evidence="6">G21630-S1</strain>
    </source>
</reference>
<dbReference type="EC" id="2.1.1.72" evidence="1"/>
<dbReference type="InterPro" id="IPR029063">
    <property type="entry name" value="SAM-dependent_MTases_sf"/>
</dbReference>
<evidence type="ECO:0000256" key="2">
    <source>
        <dbReference type="ARBA" id="ARBA00022603"/>
    </source>
</evidence>